<protein>
    <submittedName>
        <fullName evidence="4">Amino acid adenylation domain-containing protein</fullName>
    </submittedName>
</protein>
<evidence type="ECO:0000313" key="4">
    <source>
        <dbReference type="EMBL" id="MBM7702286.1"/>
    </source>
</evidence>
<dbReference type="InterPro" id="IPR045851">
    <property type="entry name" value="AMP-bd_C_sf"/>
</dbReference>
<dbReference type="InterPro" id="IPR010071">
    <property type="entry name" value="AA_adenyl_dom"/>
</dbReference>
<dbReference type="InterPro" id="IPR025110">
    <property type="entry name" value="AMP-bd_C"/>
</dbReference>
<comment type="caution">
    <text evidence="4">The sequence shown here is derived from an EMBL/GenBank/DDBJ whole genome shotgun (WGS) entry which is preliminary data.</text>
</comment>
<dbReference type="SUPFAM" id="SSF56801">
    <property type="entry name" value="Acetyl-CoA synthetase-like"/>
    <property type="match status" value="1"/>
</dbReference>
<dbReference type="Pfam" id="PF13193">
    <property type="entry name" value="AMP-binding_C"/>
    <property type="match status" value="1"/>
</dbReference>
<dbReference type="InterPro" id="IPR020845">
    <property type="entry name" value="AMP-binding_CS"/>
</dbReference>
<keyword evidence="5" id="KW-1185">Reference proteome</keyword>
<dbReference type="Gene3D" id="3.30.300.30">
    <property type="match status" value="1"/>
</dbReference>
<dbReference type="PANTHER" id="PTHR45527">
    <property type="entry name" value="NONRIBOSOMAL PEPTIDE SYNTHETASE"/>
    <property type="match status" value="1"/>
</dbReference>
<dbReference type="PROSITE" id="PS00455">
    <property type="entry name" value="AMP_BINDING"/>
    <property type="match status" value="1"/>
</dbReference>
<feature type="domain" description="AMP-binding enzyme C-terminal" evidence="3">
    <location>
        <begin position="461"/>
        <end position="534"/>
    </location>
</feature>
<dbReference type="PANTHER" id="PTHR45527:SF1">
    <property type="entry name" value="FATTY ACID SYNTHASE"/>
    <property type="match status" value="1"/>
</dbReference>
<organism evidence="4 5">
    <name type="scientific">Priestia iocasae</name>
    <dbReference type="NCBI Taxonomy" id="2291674"/>
    <lineage>
        <taxon>Bacteria</taxon>
        <taxon>Bacillati</taxon>
        <taxon>Bacillota</taxon>
        <taxon>Bacilli</taxon>
        <taxon>Bacillales</taxon>
        <taxon>Bacillaceae</taxon>
        <taxon>Priestia</taxon>
    </lineage>
</organism>
<feature type="domain" description="AMP-dependent synthetase/ligase" evidence="2">
    <location>
        <begin position="37"/>
        <end position="402"/>
    </location>
</feature>
<dbReference type="InterPro" id="IPR042099">
    <property type="entry name" value="ANL_N_sf"/>
</dbReference>
<accession>A0ABS2QU49</accession>
<sequence length="548" mass="61204">MSDSLLTIERLDLSELKKLYVHSEGLLHANFLGSVLNDPNALALSIENQEWTYQEVLECALTWATTIKKHCRKPKRIGIFAYRSQASYIGVLASLLAGATFVPLNPQFPAERTKQMIESADMDVIIVGQEAVASFQELSMGLEVSIPVAFLPDATLNTKLPTIRTVIDQHHVQHGYDFSEMERTSDSIAYLLFTSGSTGNPKGVPVTHANVVHFLNVNQAKYQIHSEDRLSQTFDQTFDLSIFDLFMAWSNGAAVCSIKPIQLLSPLQFIEEKNITVWFSVPSLITLMRKQRLLTKGVFPRLRLSLFCGEPLHKSSVQAWREAAPNSIIENLYGPTELTIACSSYRWMDEESEAECINEIVPIGKMNDGLQHVILDEQSNPVKEGEVGELCVAGPQTFPGYWRNEELTNSRLVKVVADTGEERVYYRTGDQVMVLPSGNMGYIGRTDFQVKVNGYRIECGEIEGSIAKDPNVLSAVVLPWPIENGTAKGLRAFVVGNDLEPKAIIHSISAELPAYMIPNKIDVLDKMPLNSNGKVDRKQLYQRLEGRR</sequence>
<comment type="similarity">
    <text evidence="1">Belongs to the ATP-dependent AMP-binding enzyme family.</text>
</comment>
<dbReference type="Proteomes" id="UP000809829">
    <property type="component" value="Unassembled WGS sequence"/>
</dbReference>
<name>A0ABS2QU49_9BACI</name>
<dbReference type="NCBIfam" id="TIGR01733">
    <property type="entry name" value="AA-adenyl-dom"/>
    <property type="match status" value="1"/>
</dbReference>
<gene>
    <name evidence="4" type="ORF">JOC83_001120</name>
</gene>
<evidence type="ECO:0000259" key="2">
    <source>
        <dbReference type="Pfam" id="PF00501"/>
    </source>
</evidence>
<dbReference type="Gene3D" id="3.40.50.12780">
    <property type="entry name" value="N-terminal domain of ligase-like"/>
    <property type="match status" value="1"/>
</dbReference>
<evidence type="ECO:0000256" key="1">
    <source>
        <dbReference type="ARBA" id="ARBA00006432"/>
    </source>
</evidence>
<dbReference type="RefSeq" id="WP_205185044.1">
    <property type="nucleotide sequence ID" value="NZ_JAFBFC010000002.1"/>
</dbReference>
<proteinExistence type="inferred from homology"/>
<dbReference type="Pfam" id="PF00501">
    <property type="entry name" value="AMP-binding"/>
    <property type="match status" value="1"/>
</dbReference>
<evidence type="ECO:0000313" key="5">
    <source>
        <dbReference type="Proteomes" id="UP000809829"/>
    </source>
</evidence>
<evidence type="ECO:0000259" key="3">
    <source>
        <dbReference type="Pfam" id="PF13193"/>
    </source>
</evidence>
<reference evidence="4 5" key="1">
    <citation type="submission" date="2021-01" db="EMBL/GenBank/DDBJ databases">
        <title>Genomic Encyclopedia of Type Strains, Phase IV (KMG-IV): sequencing the most valuable type-strain genomes for metagenomic binning, comparative biology and taxonomic classification.</title>
        <authorList>
            <person name="Goeker M."/>
        </authorList>
    </citation>
    <scope>NUCLEOTIDE SEQUENCE [LARGE SCALE GENOMIC DNA]</scope>
    <source>
        <strain evidence="4 5">DSM 104297</strain>
    </source>
</reference>
<dbReference type="EMBL" id="JAFBFC010000002">
    <property type="protein sequence ID" value="MBM7702286.1"/>
    <property type="molecule type" value="Genomic_DNA"/>
</dbReference>
<dbReference type="InterPro" id="IPR000873">
    <property type="entry name" value="AMP-dep_synth/lig_dom"/>
</dbReference>